<evidence type="ECO:0000313" key="2">
    <source>
        <dbReference type="EMBL" id="GAT43743.1"/>
    </source>
</evidence>
<sequence length="610" mass="67402">MDTLPVSYLRGIYRSTREILVKQDMNVETTPRAPTQQSRPSTYQLLDTELFRRPTHSRVLTSAERVQISFAKARNIVEFYALSLEDIRSLSQAFWDLYSDPIIANDSGATTFIAIQYNLVIGTILDLAGSRVDSDLRVLLDDLLHYRVQGSFCLTELDHGLDAANIETTAEELADGSGYILHTPHPGAAKFMPPTVPCGLPSVGIIMARLKRNKIDCGIRPFLVHLHDGKNMQPGVVSRKLPDRGGSSPVWHAITSFDNLRLPAGALLGPADATLPFAQTIWRIAVGSLSLTAVKIVALAYSACIVARYSQRRLTAAGGGSPRPIISFPTQHGPILKALSQSMVLAQFYKYATKAFTLGEESLRVRHGIATCFKVVALRMGLQASLELSERCGAQGLFNYNRLSESFLDLRGIAIAEGDALGLSIRLAIELLQGRYTLDEAFFAHFTNQPSSSEDANPLARHASELLTQTRAMLARHWDSTSPGAGPGERTHRTEHFARLVLPQCKRIVEAIGTSYAYASAVDAGVPDPVLRLFLATAMREDEAWYIEHLGMTQVGLFEAEVQANQDALPHLEEWLEMSGVERYIEVPIMKKKWWDDFVETLPVYKAAKL</sequence>
<evidence type="ECO:0000259" key="1">
    <source>
        <dbReference type="Pfam" id="PF22924"/>
    </source>
</evidence>
<accession>A0ABQ0KY51</accession>
<organism evidence="2 3">
    <name type="scientific">Mycena chlorophos</name>
    <name type="common">Agaric fungus</name>
    <name type="synonym">Agaricus chlorophos</name>
    <dbReference type="NCBI Taxonomy" id="658473"/>
    <lineage>
        <taxon>Eukaryota</taxon>
        <taxon>Fungi</taxon>
        <taxon>Dikarya</taxon>
        <taxon>Basidiomycota</taxon>
        <taxon>Agaricomycotina</taxon>
        <taxon>Agaricomycetes</taxon>
        <taxon>Agaricomycetidae</taxon>
        <taxon>Agaricales</taxon>
        <taxon>Marasmiineae</taxon>
        <taxon>Mycenaceae</taxon>
        <taxon>Mycena</taxon>
    </lineage>
</organism>
<dbReference type="SUPFAM" id="SSF56645">
    <property type="entry name" value="Acyl-CoA dehydrogenase NM domain-like"/>
    <property type="match status" value="1"/>
</dbReference>
<gene>
    <name evidence="2" type="ORF">MCHLO_01411</name>
</gene>
<feature type="domain" description="Acyl-CoA oxidase C-alpha1" evidence="1">
    <location>
        <begin position="295"/>
        <end position="426"/>
    </location>
</feature>
<dbReference type="Pfam" id="PF22924">
    <property type="entry name" value="ACOX_C_alpha1"/>
    <property type="match status" value="1"/>
</dbReference>
<dbReference type="SUPFAM" id="SSF47203">
    <property type="entry name" value="Acyl-CoA dehydrogenase C-terminal domain-like"/>
    <property type="match status" value="1"/>
</dbReference>
<keyword evidence="3" id="KW-1185">Reference proteome</keyword>
<dbReference type="EMBL" id="DF839234">
    <property type="protein sequence ID" value="GAT43743.1"/>
    <property type="molecule type" value="Genomic_DNA"/>
</dbReference>
<dbReference type="Gene3D" id="2.40.110.10">
    <property type="entry name" value="Butyryl-CoA Dehydrogenase, subunit A, domain 2"/>
    <property type="match status" value="1"/>
</dbReference>
<dbReference type="Gene3D" id="1.20.140.10">
    <property type="entry name" value="Butyryl-CoA Dehydrogenase, subunit A, domain 3"/>
    <property type="match status" value="1"/>
</dbReference>
<name>A0ABQ0KY51_MYCCL</name>
<dbReference type="PANTHER" id="PTHR10909">
    <property type="entry name" value="ELECTRON TRANSPORT OXIDOREDUCTASE"/>
    <property type="match status" value="1"/>
</dbReference>
<reference evidence="2" key="1">
    <citation type="submission" date="2014-09" db="EMBL/GenBank/DDBJ databases">
        <title>Genome sequence of the luminous mushroom Mycena chlorophos for searching fungal bioluminescence genes.</title>
        <authorList>
            <person name="Tanaka Y."/>
            <person name="Kasuga D."/>
            <person name="Oba Y."/>
            <person name="Hase S."/>
            <person name="Sato K."/>
            <person name="Oba Y."/>
            <person name="Sakakibara Y."/>
        </authorList>
    </citation>
    <scope>NUCLEOTIDE SEQUENCE</scope>
</reference>
<protein>
    <recommendedName>
        <fullName evidence="1">Acyl-CoA oxidase C-alpha1 domain-containing protein</fullName>
    </recommendedName>
</protein>
<dbReference type="InterPro" id="IPR036250">
    <property type="entry name" value="AcylCo_DH-like_C"/>
</dbReference>
<dbReference type="PANTHER" id="PTHR10909:SF382">
    <property type="entry name" value="ACYL-COENZYME A OXIDASE"/>
    <property type="match status" value="1"/>
</dbReference>
<proteinExistence type="predicted"/>
<dbReference type="Proteomes" id="UP000815677">
    <property type="component" value="Unassembled WGS sequence"/>
</dbReference>
<dbReference type="InterPro" id="IPR055060">
    <property type="entry name" value="ACOX_C_alpha1"/>
</dbReference>
<dbReference type="InterPro" id="IPR012258">
    <property type="entry name" value="Acyl-CoA_oxidase"/>
</dbReference>
<dbReference type="InterPro" id="IPR046373">
    <property type="entry name" value="Acyl-CoA_Oxase/DH_mid-dom_sf"/>
</dbReference>
<evidence type="ECO:0000313" key="3">
    <source>
        <dbReference type="Proteomes" id="UP000815677"/>
    </source>
</evidence>
<dbReference type="InterPro" id="IPR009100">
    <property type="entry name" value="AcylCoA_DH/oxidase_NM_dom_sf"/>
</dbReference>